<dbReference type="Pfam" id="PF03372">
    <property type="entry name" value="Exo_endo_phos"/>
    <property type="match status" value="1"/>
</dbReference>
<name>A0A0H4PXT5_9BACT</name>
<dbReference type="InterPro" id="IPR036691">
    <property type="entry name" value="Endo/exonu/phosph_ase_sf"/>
</dbReference>
<keyword evidence="2" id="KW-0255">Endonuclease</keyword>
<dbReference type="Gene3D" id="3.60.10.10">
    <property type="entry name" value="Endonuclease/exonuclease/phosphatase"/>
    <property type="match status" value="1"/>
</dbReference>
<dbReference type="KEGG" id="camu:CA2015_3855"/>
<gene>
    <name evidence="2" type="ORF">CA2015_3855</name>
</gene>
<evidence type="ECO:0000259" key="1">
    <source>
        <dbReference type="Pfam" id="PF03372"/>
    </source>
</evidence>
<dbReference type="GO" id="GO:0004527">
    <property type="term" value="F:exonuclease activity"/>
    <property type="evidence" value="ECO:0007669"/>
    <property type="project" value="UniProtKB-KW"/>
</dbReference>
<evidence type="ECO:0000313" key="2">
    <source>
        <dbReference type="EMBL" id="AKP53222.1"/>
    </source>
</evidence>
<dbReference type="PATRIC" id="fig|320787.5.peg.4219"/>
<dbReference type="PANTHER" id="PTHR11371:SF31">
    <property type="entry name" value="EXTRACELLULAR NUCLEASE"/>
    <property type="match status" value="1"/>
</dbReference>
<reference evidence="2 3" key="1">
    <citation type="submission" date="2015-07" db="EMBL/GenBank/DDBJ databases">
        <authorList>
            <person name="Kim K.M."/>
        </authorList>
    </citation>
    <scope>NUCLEOTIDE SEQUENCE [LARGE SCALE GENOMIC DNA]</scope>
    <source>
        <strain evidence="2 3">KCTC 12363</strain>
    </source>
</reference>
<sequence length="349" mass="39981">MFIVLKKAKKPYFYLKSFLAINFDMNQKSPKILSLAPKHILDEMDALNKVLDQGLPFKKLDHNILIATWNIRAFGGLTEKWEAEDSDSPKRDLHAVLAIAQIISRFDIIAVQELKGNLKAFRHMLKLLGNHWSFILTDVSGGDEGNDERIGFLFDTRKVKLSGLACELVVPNKKAEEIKEGAFDRQFARTPYAVGFKVEDKTFILVSAHVLYGKHASEREGELTAIAKWLREWASSMKSFDQSLILLGDFNIDRMGDPRYDAFVSSGLSVPENLWNVRRTLIDNQTKFYSQIAWFENQNKIPQLSIRYLNGGIFDFGPHIMKKARLSPFQLSWRISDHLPLWAEFSTRG</sequence>
<dbReference type="SUPFAM" id="SSF56219">
    <property type="entry name" value="DNase I-like"/>
    <property type="match status" value="1"/>
</dbReference>
<organism evidence="2 3">
    <name type="scientific">Cyclobacterium amurskyense</name>
    <dbReference type="NCBI Taxonomy" id="320787"/>
    <lineage>
        <taxon>Bacteria</taxon>
        <taxon>Pseudomonadati</taxon>
        <taxon>Bacteroidota</taxon>
        <taxon>Cytophagia</taxon>
        <taxon>Cytophagales</taxon>
        <taxon>Cyclobacteriaceae</taxon>
        <taxon>Cyclobacterium</taxon>
    </lineage>
</organism>
<dbReference type="EMBL" id="CP012040">
    <property type="protein sequence ID" value="AKP53222.1"/>
    <property type="molecule type" value="Genomic_DNA"/>
</dbReference>
<keyword evidence="3" id="KW-1185">Reference proteome</keyword>
<dbReference type="InterPro" id="IPR005135">
    <property type="entry name" value="Endo/exonuclease/phosphatase"/>
</dbReference>
<dbReference type="AlphaFoldDB" id="A0A0H4PXT5"/>
<dbReference type="CDD" id="cd10283">
    <property type="entry name" value="MnuA_DNase1-like"/>
    <property type="match status" value="1"/>
</dbReference>
<protein>
    <submittedName>
        <fullName evidence="2">Endonuclease/exonuclease/phosphatase</fullName>
    </submittedName>
</protein>
<dbReference type="STRING" id="320787.CA2015_3855"/>
<dbReference type="Proteomes" id="UP000036520">
    <property type="component" value="Chromosome"/>
</dbReference>
<proteinExistence type="predicted"/>
<keyword evidence="2" id="KW-0269">Exonuclease</keyword>
<evidence type="ECO:0000313" key="3">
    <source>
        <dbReference type="Proteomes" id="UP000036520"/>
    </source>
</evidence>
<feature type="domain" description="Endonuclease/exonuclease/phosphatase" evidence="1">
    <location>
        <begin position="67"/>
        <end position="259"/>
    </location>
</feature>
<dbReference type="GO" id="GO:0004519">
    <property type="term" value="F:endonuclease activity"/>
    <property type="evidence" value="ECO:0007669"/>
    <property type="project" value="UniProtKB-KW"/>
</dbReference>
<accession>A0A0H4PXT5</accession>
<keyword evidence="2" id="KW-0540">Nuclease</keyword>
<dbReference type="PANTHER" id="PTHR11371">
    <property type="entry name" value="DEOXYRIBONUCLEASE"/>
    <property type="match status" value="1"/>
</dbReference>
<keyword evidence="2" id="KW-0378">Hydrolase</keyword>